<gene>
    <name evidence="2" type="ORF">SDC9_125428</name>
</gene>
<dbReference type="AlphaFoldDB" id="A0A645CNC4"/>
<evidence type="ECO:0000313" key="2">
    <source>
        <dbReference type="EMBL" id="MPM78417.1"/>
    </source>
</evidence>
<proteinExistence type="predicted"/>
<keyword evidence="1" id="KW-0812">Transmembrane</keyword>
<name>A0A645CNC4_9ZZZZ</name>
<organism evidence="2">
    <name type="scientific">bioreactor metagenome</name>
    <dbReference type="NCBI Taxonomy" id="1076179"/>
    <lineage>
        <taxon>unclassified sequences</taxon>
        <taxon>metagenomes</taxon>
        <taxon>ecological metagenomes</taxon>
    </lineage>
</organism>
<dbReference type="EMBL" id="VSSQ01028628">
    <property type="protein sequence ID" value="MPM78417.1"/>
    <property type="molecule type" value="Genomic_DNA"/>
</dbReference>
<keyword evidence="1" id="KW-1133">Transmembrane helix</keyword>
<reference evidence="2" key="1">
    <citation type="submission" date="2019-08" db="EMBL/GenBank/DDBJ databases">
        <authorList>
            <person name="Kucharzyk K."/>
            <person name="Murdoch R.W."/>
            <person name="Higgins S."/>
            <person name="Loffler F."/>
        </authorList>
    </citation>
    <scope>NUCLEOTIDE SEQUENCE</scope>
</reference>
<evidence type="ECO:0000256" key="1">
    <source>
        <dbReference type="SAM" id="Phobius"/>
    </source>
</evidence>
<protein>
    <submittedName>
        <fullName evidence="2">Uncharacterized protein</fullName>
    </submittedName>
</protein>
<sequence>MRFNNTFMVVDLPAPLGPINPNISPCLTCKFTLSMPRILPYDFVKLWISITFIIDFSPYLNFVYMLLTYYSIPLQLTYNKYKMKAYIVSIK</sequence>
<comment type="caution">
    <text evidence="2">The sequence shown here is derived from an EMBL/GenBank/DDBJ whole genome shotgun (WGS) entry which is preliminary data.</text>
</comment>
<feature type="transmembrane region" description="Helical" evidence="1">
    <location>
        <begin position="46"/>
        <end position="72"/>
    </location>
</feature>
<keyword evidence="1" id="KW-0472">Membrane</keyword>
<accession>A0A645CNC4</accession>